<dbReference type="OrthoDB" id="8300656at2"/>
<gene>
    <name evidence="1" type="ORF">RU07_20720</name>
</gene>
<evidence type="ECO:0000313" key="1">
    <source>
        <dbReference type="EMBL" id="KIP99092.1"/>
    </source>
</evidence>
<organism evidence="1 2">
    <name type="scientific">Agrobacterium tumefaciens</name>
    <dbReference type="NCBI Taxonomy" id="358"/>
    <lineage>
        <taxon>Bacteria</taxon>
        <taxon>Pseudomonadati</taxon>
        <taxon>Pseudomonadota</taxon>
        <taxon>Alphaproteobacteria</taxon>
        <taxon>Hyphomicrobiales</taxon>
        <taxon>Rhizobiaceae</taxon>
        <taxon>Rhizobium/Agrobacterium group</taxon>
        <taxon>Agrobacterium</taxon>
        <taxon>Agrobacterium tumefaciens complex</taxon>
    </lineage>
</organism>
<reference evidence="1 2" key="1">
    <citation type="submission" date="2014-12" db="EMBL/GenBank/DDBJ databases">
        <title>16Stimator: statistical estimation of ribosomal gene copy numbers from draft genome assemblies.</title>
        <authorList>
            <person name="Perisin M.A."/>
            <person name="Vetter M."/>
            <person name="Gilbert J.A."/>
            <person name="Bergelson J."/>
        </authorList>
    </citation>
    <scope>NUCLEOTIDE SEQUENCE [LARGE SCALE GENOMIC DNA]</scope>
    <source>
        <strain evidence="1 2">MEJ076</strain>
    </source>
</reference>
<proteinExistence type="predicted"/>
<sequence length="138" mass="14992">MQQTAGDDPERVSYHAVSRYVQRILNIDVQQDFATEKARAVALADAAGTTIDALRALIWTKGLAAAAKFGVKSFDNRAFAAVIAQPGGVVVTVLLPRVRDTGNLKLLSENELKSKSWRIARRATARQLTRDSIEGVEG</sequence>
<comment type="caution">
    <text evidence="1">The sequence shown here is derived from an EMBL/GenBank/DDBJ whole genome shotgun (WGS) entry which is preliminary data.</text>
</comment>
<accession>A0A0D0KQA5</accession>
<dbReference type="AlphaFoldDB" id="A0A0D0KQA5"/>
<dbReference type="EMBL" id="JXQV01000030">
    <property type="protein sequence ID" value="KIP99092.1"/>
    <property type="molecule type" value="Genomic_DNA"/>
</dbReference>
<evidence type="ECO:0000313" key="2">
    <source>
        <dbReference type="Proteomes" id="UP000035017"/>
    </source>
</evidence>
<dbReference type="Proteomes" id="UP000035017">
    <property type="component" value="Unassembled WGS sequence"/>
</dbReference>
<name>A0A0D0KQA5_AGRTU</name>
<protein>
    <submittedName>
        <fullName evidence="1">Uncharacterized protein</fullName>
    </submittedName>
</protein>